<proteinExistence type="predicted"/>
<accession>A0A6M0CZR1</accession>
<keyword evidence="1" id="KW-0812">Transmembrane</keyword>
<sequence length="181" mass="20132">MNDVLEWSVVVWNLVDAPSTNQSINWTTVAVGLISGLIGISGPWLSLGWQARKESRSVHAAILAEVRALLELVGRQKFGEQFTDALFKASQRDIAQVRLRFPEHYNRVYLANAAKLGVLEEDDARDFVRFYQLMDSLRTDTSEGGYLYAGSRDARVIESAQEIFSEAVTLGLSLTARGAPR</sequence>
<dbReference type="Proteomes" id="UP000480410">
    <property type="component" value="Unassembled WGS sequence"/>
</dbReference>
<evidence type="ECO:0000313" key="3">
    <source>
        <dbReference type="EMBL" id="NER65695.1"/>
    </source>
</evidence>
<dbReference type="AlphaFoldDB" id="A0A6B3NR72"/>
<keyword evidence="1" id="KW-0472">Membrane</keyword>
<gene>
    <name evidence="2" type="ORF">G3435_13485</name>
    <name evidence="3" type="ORF">G3436_19790</name>
</gene>
<organism evidence="3 5">
    <name type="scientific">Pseudomonas brassicae</name>
    <dbReference type="NCBI Taxonomy" id="2708063"/>
    <lineage>
        <taxon>Bacteria</taxon>
        <taxon>Pseudomonadati</taxon>
        <taxon>Pseudomonadota</taxon>
        <taxon>Gammaproteobacteria</taxon>
        <taxon>Pseudomonadales</taxon>
        <taxon>Pseudomonadaceae</taxon>
        <taxon>Pseudomonas</taxon>
    </lineage>
</organism>
<evidence type="ECO:0000256" key="1">
    <source>
        <dbReference type="SAM" id="Phobius"/>
    </source>
</evidence>
<comment type="caution">
    <text evidence="3">The sequence shown here is derived from an EMBL/GenBank/DDBJ whole genome shotgun (WGS) entry which is preliminary data.</text>
</comment>
<protein>
    <submittedName>
        <fullName evidence="3">Uncharacterized protein</fullName>
    </submittedName>
</protein>
<evidence type="ECO:0000313" key="2">
    <source>
        <dbReference type="EMBL" id="NER60727.1"/>
    </source>
</evidence>
<dbReference type="RefSeq" id="WP_163948425.1">
    <property type="nucleotide sequence ID" value="NZ_JAAHBU010000312.1"/>
</dbReference>
<keyword evidence="5" id="KW-1185">Reference proteome</keyword>
<reference evidence="4 5" key="1">
    <citation type="submission" date="2020-02" db="EMBL/GenBank/DDBJ databases">
        <title>Broccoli isolated Pseudomonas sp.</title>
        <authorList>
            <person name="Fujikawa T."/>
            <person name="Sawada H."/>
        </authorList>
    </citation>
    <scope>NUCLEOTIDE SEQUENCE [LARGE SCALE GENOMIC DNA]</scope>
    <source>
        <strain evidence="3 5">MAFF212427</strain>
        <strain evidence="2 4">MAFF212428</strain>
    </source>
</reference>
<feature type="transmembrane region" description="Helical" evidence="1">
    <location>
        <begin position="24"/>
        <end position="47"/>
    </location>
</feature>
<accession>A0A6B3NR72</accession>
<dbReference type="Proteomes" id="UP000482634">
    <property type="component" value="Unassembled WGS sequence"/>
</dbReference>
<evidence type="ECO:0000313" key="5">
    <source>
        <dbReference type="Proteomes" id="UP000482634"/>
    </source>
</evidence>
<name>A0A6B3NR72_9PSED</name>
<dbReference type="EMBL" id="JAAHBV010000279">
    <property type="protein sequence ID" value="NER60727.1"/>
    <property type="molecule type" value="Genomic_DNA"/>
</dbReference>
<keyword evidence="1" id="KW-1133">Transmembrane helix</keyword>
<dbReference type="EMBL" id="JAAHBU010000312">
    <property type="protein sequence ID" value="NER65695.1"/>
    <property type="molecule type" value="Genomic_DNA"/>
</dbReference>
<evidence type="ECO:0000313" key="4">
    <source>
        <dbReference type="Proteomes" id="UP000480410"/>
    </source>
</evidence>